<protein>
    <recommendedName>
        <fullName evidence="3">DUF5666 domain-containing protein</fullName>
    </recommendedName>
</protein>
<evidence type="ECO:0000256" key="1">
    <source>
        <dbReference type="SAM" id="MobiDB-lite"/>
    </source>
</evidence>
<dbReference type="OrthoDB" id="7271690at2"/>
<gene>
    <name evidence="4" type="ORF">DFR50_1461</name>
</gene>
<feature type="signal peptide" evidence="2">
    <location>
        <begin position="1"/>
        <end position="26"/>
    </location>
</feature>
<dbReference type="AlphaFoldDB" id="A0A366EKY5"/>
<name>A0A366EKY5_9HYPH</name>
<keyword evidence="2" id="KW-0732">Signal</keyword>
<dbReference type="EMBL" id="QNRK01000046">
    <property type="protein sequence ID" value="RBP03077.1"/>
    <property type="molecule type" value="Genomic_DNA"/>
</dbReference>
<dbReference type="InterPro" id="IPR043724">
    <property type="entry name" value="DUF5666"/>
</dbReference>
<feature type="domain" description="DUF5666" evidence="3">
    <location>
        <begin position="122"/>
        <end position="174"/>
    </location>
</feature>
<evidence type="ECO:0000313" key="4">
    <source>
        <dbReference type="EMBL" id="RBP03077.1"/>
    </source>
</evidence>
<organism evidence="4 5">
    <name type="scientific">Roseiarcus fermentans</name>
    <dbReference type="NCBI Taxonomy" id="1473586"/>
    <lineage>
        <taxon>Bacteria</taxon>
        <taxon>Pseudomonadati</taxon>
        <taxon>Pseudomonadota</taxon>
        <taxon>Alphaproteobacteria</taxon>
        <taxon>Hyphomicrobiales</taxon>
        <taxon>Roseiarcaceae</taxon>
        <taxon>Roseiarcus</taxon>
    </lineage>
</organism>
<feature type="chain" id="PRO_5016637456" description="DUF5666 domain-containing protein" evidence="2">
    <location>
        <begin position="27"/>
        <end position="426"/>
    </location>
</feature>
<dbReference type="Pfam" id="PF18914">
    <property type="entry name" value="DUF5666"/>
    <property type="match status" value="1"/>
</dbReference>
<evidence type="ECO:0000259" key="3">
    <source>
        <dbReference type="Pfam" id="PF18914"/>
    </source>
</evidence>
<reference evidence="4 5" key="1">
    <citation type="submission" date="2018-06" db="EMBL/GenBank/DDBJ databases">
        <title>Genomic Encyclopedia of Type Strains, Phase IV (KMG-IV): sequencing the most valuable type-strain genomes for metagenomic binning, comparative biology and taxonomic classification.</title>
        <authorList>
            <person name="Goeker M."/>
        </authorList>
    </citation>
    <scope>NUCLEOTIDE SEQUENCE [LARGE SCALE GENOMIC DNA]</scope>
    <source>
        <strain evidence="4 5">DSM 24875</strain>
    </source>
</reference>
<evidence type="ECO:0000313" key="5">
    <source>
        <dbReference type="Proteomes" id="UP000253529"/>
    </source>
</evidence>
<dbReference type="RefSeq" id="WP_113892946.1">
    <property type="nucleotide sequence ID" value="NZ_QNRK01000046.1"/>
</dbReference>
<dbReference type="Proteomes" id="UP000253529">
    <property type="component" value="Unassembled WGS sequence"/>
</dbReference>
<feature type="region of interest" description="Disordered" evidence="1">
    <location>
        <begin position="297"/>
        <end position="381"/>
    </location>
</feature>
<feature type="region of interest" description="Disordered" evidence="1">
    <location>
        <begin position="393"/>
        <end position="426"/>
    </location>
</feature>
<evidence type="ECO:0000256" key="2">
    <source>
        <dbReference type="SAM" id="SignalP"/>
    </source>
</evidence>
<proteinExistence type="predicted"/>
<sequence length="426" mass="41134">MSANSLFSRRQVLRLVALLAAGPALAGEKPKTLGDNGIGGTGFKPGDNGIGGTGFIGTIRKFGSVWVNGERIAYPSGVLIRIDGEAAPASRMRIGEVARCVAEPKDGHWTTNAIVITSEVVGTIARIDGRRLTILGQSVDLADAKMGRGLAVGDRVAVSGLRRPDQTIVASWVEKRASGPDQIAGLLGRDASGAFRIGDATLIGADPGAVGKRVLARGAIENGVFAVRTMTLDAVGALGPVTAVSVETFVAERDGTLVTAGGVPVEDAAGLRPANHPVVIRGELAANGALVARGVSVPDGRGGFRPSGGWRGGGGGGPGGGQGPGGGVHPGGSGGAPRQGAIGGGGPLGRAGPMSPAGSMAPGAARPFAPGSGPVPGLGGGVGGIGAPGGLSAPGGFGGPGGPGGFGPGGFGGGGFGPGGFGGPVR</sequence>
<accession>A0A366EKY5</accession>
<keyword evidence="5" id="KW-1185">Reference proteome</keyword>
<comment type="caution">
    <text evidence="4">The sequence shown here is derived from an EMBL/GenBank/DDBJ whole genome shotgun (WGS) entry which is preliminary data.</text>
</comment>
<feature type="compositionally biased region" description="Gly residues" evidence="1">
    <location>
        <begin position="300"/>
        <end position="349"/>
    </location>
</feature>